<sequence>MIRLGRIRRDLTIISGNETLPESAVPHDARFH</sequence>
<evidence type="ECO:0000313" key="2">
    <source>
        <dbReference type="EMBL" id="CAF4749115.1"/>
    </source>
</evidence>
<dbReference type="AlphaFoldDB" id="A0A8S2ZB83"/>
<organism evidence="1 3">
    <name type="scientific">Rotaria magnacalcarata</name>
    <dbReference type="NCBI Taxonomy" id="392030"/>
    <lineage>
        <taxon>Eukaryota</taxon>
        <taxon>Metazoa</taxon>
        <taxon>Spiralia</taxon>
        <taxon>Gnathifera</taxon>
        <taxon>Rotifera</taxon>
        <taxon>Eurotatoria</taxon>
        <taxon>Bdelloidea</taxon>
        <taxon>Philodinida</taxon>
        <taxon>Philodinidae</taxon>
        <taxon>Rotaria</taxon>
    </lineage>
</organism>
<gene>
    <name evidence="1" type="ORF">BYL167_LOCUS41078</name>
    <name evidence="2" type="ORF">GIL414_LOCUS45068</name>
</gene>
<reference evidence="1" key="1">
    <citation type="submission" date="2021-02" db="EMBL/GenBank/DDBJ databases">
        <authorList>
            <person name="Nowell W R."/>
        </authorList>
    </citation>
    <scope>NUCLEOTIDE SEQUENCE</scope>
</reference>
<comment type="caution">
    <text evidence="1">The sequence shown here is derived from an EMBL/GenBank/DDBJ whole genome shotgun (WGS) entry which is preliminary data.</text>
</comment>
<evidence type="ECO:0000313" key="3">
    <source>
        <dbReference type="Proteomes" id="UP000681967"/>
    </source>
</evidence>
<dbReference type="Proteomes" id="UP000681967">
    <property type="component" value="Unassembled WGS sequence"/>
</dbReference>
<proteinExistence type="predicted"/>
<dbReference type="Proteomes" id="UP000681720">
    <property type="component" value="Unassembled WGS sequence"/>
</dbReference>
<dbReference type="EMBL" id="CAJOBH010103235">
    <property type="protein sequence ID" value="CAF4623856.1"/>
    <property type="molecule type" value="Genomic_DNA"/>
</dbReference>
<evidence type="ECO:0000313" key="1">
    <source>
        <dbReference type="EMBL" id="CAF4623856.1"/>
    </source>
</evidence>
<name>A0A8S2ZB83_9BILA</name>
<feature type="non-terminal residue" evidence="1">
    <location>
        <position position="32"/>
    </location>
</feature>
<protein>
    <submittedName>
        <fullName evidence="1">Uncharacterized protein</fullName>
    </submittedName>
</protein>
<accession>A0A8S2ZB83</accession>
<dbReference type="EMBL" id="CAJOBJ010137631">
    <property type="protein sequence ID" value="CAF4749115.1"/>
    <property type="molecule type" value="Genomic_DNA"/>
</dbReference>